<protein>
    <submittedName>
        <fullName evidence="1">Uncharacterized protein</fullName>
    </submittedName>
</protein>
<gene>
    <name evidence="1" type="ORF">KZ820_06650</name>
</gene>
<dbReference type="Proteomes" id="UP000759103">
    <property type="component" value="Unassembled WGS sequence"/>
</dbReference>
<proteinExistence type="predicted"/>
<name>A0ABS7BLC7_9SPHN</name>
<dbReference type="EMBL" id="JAHXZN010000001">
    <property type="protein sequence ID" value="MBW6530409.1"/>
    <property type="molecule type" value="Genomic_DNA"/>
</dbReference>
<comment type="caution">
    <text evidence="1">The sequence shown here is derived from an EMBL/GenBank/DDBJ whole genome shotgun (WGS) entry which is preliminary data.</text>
</comment>
<evidence type="ECO:0000313" key="1">
    <source>
        <dbReference type="EMBL" id="MBW6530409.1"/>
    </source>
</evidence>
<sequence>MISSMVCARRGPVHDAQKAPVSAVKLIARERPFGQPVGMIDRALIRTSLCIVCSLLVLLAGCQAAAPSTKASALKPDKTQTAFFTRPAALAAARGSPTPFPLIVLLSKDPWLMVVGSDSPTFALYSDGTVLFRRANDFGVARFNPNGLKKFTEEFAGSELAQLSGQYEAADSTDQPINNLLLFIGKSPVVISIYGSLEDGNVRSRIPDPVLAALDRVRKFYVQSARPWLPREIEIMIWPYEYAPDRSIIWPKQWPSLESSTTRKRGESYSLFMPSSELPAVRSFLATRKEKGAVQIDGKKWAASIRLPFSHEDLWMGPNKEASLAK</sequence>
<evidence type="ECO:0000313" key="2">
    <source>
        <dbReference type="Proteomes" id="UP000759103"/>
    </source>
</evidence>
<reference evidence="1 2" key="1">
    <citation type="submission" date="2021-07" db="EMBL/GenBank/DDBJ databases">
        <title>Sphingomonas sp.</title>
        <authorList>
            <person name="Feng G."/>
            <person name="Li J."/>
            <person name="Pan M."/>
        </authorList>
    </citation>
    <scope>NUCLEOTIDE SEQUENCE [LARGE SCALE GENOMIC DNA]</scope>
    <source>
        <strain evidence="1 2">RRHST34</strain>
    </source>
</reference>
<keyword evidence="2" id="KW-1185">Reference proteome</keyword>
<dbReference type="RefSeq" id="WP_219747774.1">
    <property type="nucleotide sequence ID" value="NZ_JAHXZN010000001.1"/>
</dbReference>
<organism evidence="1 2">
    <name type="scientific">Sphingomonas citri</name>
    <dbReference type="NCBI Taxonomy" id="2862499"/>
    <lineage>
        <taxon>Bacteria</taxon>
        <taxon>Pseudomonadati</taxon>
        <taxon>Pseudomonadota</taxon>
        <taxon>Alphaproteobacteria</taxon>
        <taxon>Sphingomonadales</taxon>
        <taxon>Sphingomonadaceae</taxon>
        <taxon>Sphingomonas</taxon>
    </lineage>
</organism>
<accession>A0ABS7BLC7</accession>